<dbReference type="AlphaFoldDB" id="A0A8X6LGT9"/>
<organism evidence="1 2">
    <name type="scientific">Trichonephila clavata</name>
    <name type="common">Joro spider</name>
    <name type="synonym">Nephila clavata</name>
    <dbReference type="NCBI Taxonomy" id="2740835"/>
    <lineage>
        <taxon>Eukaryota</taxon>
        <taxon>Metazoa</taxon>
        <taxon>Ecdysozoa</taxon>
        <taxon>Arthropoda</taxon>
        <taxon>Chelicerata</taxon>
        <taxon>Arachnida</taxon>
        <taxon>Araneae</taxon>
        <taxon>Araneomorphae</taxon>
        <taxon>Entelegynae</taxon>
        <taxon>Araneoidea</taxon>
        <taxon>Nephilidae</taxon>
        <taxon>Trichonephila</taxon>
    </lineage>
</organism>
<evidence type="ECO:0000313" key="2">
    <source>
        <dbReference type="Proteomes" id="UP000887116"/>
    </source>
</evidence>
<gene>
    <name evidence="1" type="ORF">TNCT_158151</name>
</gene>
<reference evidence="1" key="1">
    <citation type="submission" date="2020-07" db="EMBL/GenBank/DDBJ databases">
        <title>Multicomponent nature underlies the extraordinary mechanical properties of spider dragline silk.</title>
        <authorList>
            <person name="Kono N."/>
            <person name="Nakamura H."/>
            <person name="Mori M."/>
            <person name="Yoshida Y."/>
            <person name="Ohtoshi R."/>
            <person name="Malay A.D."/>
            <person name="Moran D.A.P."/>
            <person name="Tomita M."/>
            <person name="Numata K."/>
            <person name="Arakawa K."/>
        </authorList>
    </citation>
    <scope>NUCLEOTIDE SEQUENCE</scope>
</reference>
<name>A0A8X6LGT9_TRICU</name>
<proteinExistence type="predicted"/>
<sequence length="169" mass="19733">MNQHFNTNQLPMAPGYTQREFYNNEMNQQCETNQLSMSKEYSEMELCKHRMNPQVDANPQDVTDSHNYNSFVERNSSPKHRRVNKTDLNVGEHSIQSRKNSCSFGRSNIIYGEPKHEEYFEESGVIFSPTLLQTNSTSTIKVLHLIQHLRTPMLIQRKHQKKVNVAVFC</sequence>
<accession>A0A8X6LGT9</accession>
<dbReference type="Proteomes" id="UP000887116">
    <property type="component" value="Unassembled WGS sequence"/>
</dbReference>
<dbReference type="EMBL" id="BMAO01006342">
    <property type="protein sequence ID" value="GFR07842.1"/>
    <property type="molecule type" value="Genomic_DNA"/>
</dbReference>
<protein>
    <submittedName>
        <fullName evidence="1">Uncharacterized protein</fullName>
    </submittedName>
</protein>
<keyword evidence="2" id="KW-1185">Reference proteome</keyword>
<comment type="caution">
    <text evidence="1">The sequence shown here is derived from an EMBL/GenBank/DDBJ whole genome shotgun (WGS) entry which is preliminary data.</text>
</comment>
<evidence type="ECO:0000313" key="1">
    <source>
        <dbReference type="EMBL" id="GFR07842.1"/>
    </source>
</evidence>